<dbReference type="Pfam" id="PF09830">
    <property type="entry name" value="ATP_transf"/>
    <property type="match status" value="1"/>
</dbReference>
<dbReference type="Proteomes" id="UP000196158">
    <property type="component" value="Unassembled WGS sequence"/>
</dbReference>
<feature type="domain" description="ATP adenylyltransferase C-terminal" evidence="2">
    <location>
        <begin position="192"/>
        <end position="305"/>
    </location>
</feature>
<dbReference type="GO" id="GO:0005524">
    <property type="term" value="F:ATP binding"/>
    <property type="evidence" value="ECO:0007669"/>
    <property type="project" value="InterPro"/>
</dbReference>
<dbReference type="InterPro" id="IPR009163">
    <property type="entry name" value="Ap4A_phos1/2"/>
</dbReference>
<dbReference type="PIRSF" id="PIRSF000846">
    <property type="entry name" value="ATP_adenylyltr"/>
    <property type="match status" value="1"/>
</dbReference>
<organism evidence="4 5">
    <name type="scientific">Maudiozyma saulgeensis</name>
    <dbReference type="NCBI Taxonomy" id="1789683"/>
    <lineage>
        <taxon>Eukaryota</taxon>
        <taxon>Fungi</taxon>
        <taxon>Dikarya</taxon>
        <taxon>Ascomycota</taxon>
        <taxon>Saccharomycotina</taxon>
        <taxon>Saccharomycetes</taxon>
        <taxon>Saccharomycetales</taxon>
        <taxon>Saccharomycetaceae</taxon>
        <taxon>Maudiozyma</taxon>
    </lineage>
</organism>
<feature type="domain" description="Ap4A phosphorylase 1/2 N-terminal" evidence="3">
    <location>
        <begin position="3"/>
        <end position="169"/>
    </location>
</feature>
<evidence type="ECO:0000259" key="3">
    <source>
        <dbReference type="Pfam" id="PF19327"/>
    </source>
</evidence>
<dbReference type="OrthoDB" id="10267950at2759"/>
<dbReference type="InterPro" id="IPR019200">
    <property type="entry name" value="ATP_adenylylTrfase_C"/>
</dbReference>
<keyword evidence="5" id="KW-1185">Reference proteome</keyword>
<dbReference type="Pfam" id="PF19327">
    <property type="entry name" value="Ap4A_phos_N"/>
    <property type="match status" value="1"/>
</dbReference>
<accession>A0A1X7R3K1</accession>
<dbReference type="Gene3D" id="3.30.428.70">
    <property type="match status" value="1"/>
</dbReference>
<dbReference type="PANTHER" id="PTHR38420:SF1">
    <property type="entry name" value="PUTATIVE (AFU_ORTHOLOGUE AFUA_5G14690)-RELATED"/>
    <property type="match status" value="1"/>
</dbReference>
<dbReference type="AlphaFoldDB" id="A0A1X7R3K1"/>
<name>A0A1X7R3K1_9SACH</name>
<evidence type="ECO:0000256" key="1">
    <source>
        <dbReference type="PIRSR" id="PIRSR000846-1"/>
    </source>
</evidence>
<gene>
    <name evidence="4" type="ORF">KASA_0N00275G</name>
</gene>
<reference evidence="4 5" key="1">
    <citation type="submission" date="2017-04" db="EMBL/GenBank/DDBJ databases">
        <authorList>
            <person name="Afonso C.L."/>
            <person name="Miller P.J."/>
            <person name="Scott M.A."/>
            <person name="Spackman E."/>
            <person name="Goraichik I."/>
            <person name="Dimitrov K.M."/>
            <person name="Suarez D.L."/>
            <person name="Swayne D.E."/>
        </authorList>
    </citation>
    <scope>NUCLEOTIDE SEQUENCE [LARGE SCALE GENOMIC DNA]</scope>
</reference>
<dbReference type="GO" id="GO:0009117">
    <property type="term" value="P:nucleotide metabolic process"/>
    <property type="evidence" value="ECO:0007669"/>
    <property type="project" value="InterPro"/>
</dbReference>
<dbReference type="EMBL" id="FXLY01000005">
    <property type="protein sequence ID" value="SMN20104.1"/>
    <property type="molecule type" value="Genomic_DNA"/>
</dbReference>
<evidence type="ECO:0000313" key="4">
    <source>
        <dbReference type="EMBL" id="SMN20104.1"/>
    </source>
</evidence>
<dbReference type="InterPro" id="IPR043171">
    <property type="entry name" value="Ap4A_phos1/2-like"/>
</dbReference>
<dbReference type="GO" id="GO:0003877">
    <property type="term" value="F:ATP:ADP adenylyltransferase activity"/>
    <property type="evidence" value="ECO:0007669"/>
    <property type="project" value="InterPro"/>
</dbReference>
<dbReference type="PANTHER" id="PTHR38420">
    <property type="entry name" value="AP-4-A PHOSPHORYLASE II"/>
    <property type="match status" value="1"/>
</dbReference>
<sequence>MIPATVSQLVNDKFQEAQKNENVVFKKLESKIVKDSESGMRFFVSLVPSLNEKPEFGQTDASKDPLAENEPELLVLDDLDGSGALKLVLNKFPITENHSLLITNEFKDQMSALSPEELMTSYKLITKMDNEDENKRHMIIYNSGPQSGSSQSHKHLQLIELPQKFIPFQDILTNGKDHFLPSIKDEPLQDNKVSFAHFVLPLPEESEEVTEDLLAMCYFSLLQRTLTFFQDWLNETPDLIKSYNLLLTKKWICLVPRSNIKAKTLDVGFNALGYAGILLIKEKETFDKIVETPNVVNDLLFECGFQNTAGVKPNEYNY</sequence>
<dbReference type="SUPFAM" id="SSF54197">
    <property type="entry name" value="HIT-like"/>
    <property type="match status" value="1"/>
</dbReference>
<evidence type="ECO:0000259" key="2">
    <source>
        <dbReference type="Pfam" id="PF09830"/>
    </source>
</evidence>
<feature type="active site" description="Nucleophile" evidence="1">
    <location>
        <position position="155"/>
    </location>
</feature>
<dbReference type="InterPro" id="IPR036265">
    <property type="entry name" value="HIT-like_sf"/>
</dbReference>
<protein>
    <submittedName>
        <fullName evidence="4">Similar to Saccharomyces cerevisiae YDR530C APA2 Diadenosine 5',5''-P1,P4-tetraphosphate phosphorylase II (AP4A phosphorylase)</fullName>
    </submittedName>
</protein>
<evidence type="ECO:0000313" key="5">
    <source>
        <dbReference type="Proteomes" id="UP000196158"/>
    </source>
</evidence>
<dbReference type="STRING" id="1789683.A0A1X7R3K1"/>
<proteinExistence type="predicted"/>
<dbReference type="InterPro" id="IPR045759">
    <property type="entry name" value="Ap4A_phos1/2_N"/>
</dbReference>